<dbReference type="SUPFAM" id="SSF75005">
    <property type="entry name" value="Arabinanase/levansucrase/invertase"/>
    <property type="match status" value="1"/>
</dbReference>
<evidence type="ECO:0000256" key="4">
    <source>
        <dbReference type="ARBA" id="ARBA00022801"/>
    </source>
</evidence>
<keyword evidence="5" id="KW-0119">Carbohydrate metabolism</keyword>
<dbReference type="SMART" id="SM00606">
    <property type="entry name" value="CBD_IV"/>
    <property type="match status" value="1"/>
</dbReference>
<evidence type="ECO:0000313" key="10">
    <source>
        <dbReference type="EMBL" id="RXF68183.1"/>
    </source>
</evidence>
<dbReference type="InterPro" id="IPR006584">
    <property type="entry name" value="Cellulose-bd_IV"/>
</dbReference>
<dbReference type="GO" id="GO:0030246">
    <property type="term" value="F:carbohydrate binding"/>
    <property type="evidence" value="ECO:0007669"/>
    <property type="project" value="InterPro"/>
</dbReference>
<evidence type="ECO:0000259" key="9">
    <source>
        <dbReference type="PROSITE" id="PS51175"/>
    </source>
</evidence>
<evidence type="ECO:0000256" key="5">
    <source>
        <dbReference type="ARBA" id="ARBA00023277"/>
    </source>
</evidence>
<evidence type="ECO:0000313" key="11">
    <source>
        <dbReference type="Proteomes" id="UP000290848"/>
    </source>
</evidence>
<keyword evidence="6 8" id="KW-0326">Glycosidase</keyword>
<keyword evidence="4 8" id="KW-0378">Hydrolase</keyword>
<evidence type="ECO:0000256" key="8">
    <source>
        <dbReference type="RuleBase" id="RU361187"/>
    </source>
</evidence>
<dbReference type="CDD" id="cd04084">
    <property type="entry name" value="CBM6_xylanase-like"/>
    <property type="match status" value="1"/>
</dbReference>
<dbReference type="Proteomes" id="UP000290848">
    <property type="component" value="Unassembled WGS sequence"/>
</dbReference>
<evidence type="ECO:0000256" key="1">
    <source>
        <dbReference type="ARBA" id="ARBA00009865"/>
    </source>
</evidence>
<dbReference type="InterPro" id="IPR005084">
    <property type="entry name" value="CBM6"/>
</dbReference>
<dbReference type="Pfam" id="PF03422">
    <property type="entry name" value="CBM_6"/>
    <property type="match status" value="1"/>
</dbReference>
<comment type="caution">
    <text evidence="10">The sequence shown here is derived from an EMBL/GenBank/DDBJ whole genome shotgun (WGS) entry which is preliminary data.</text>
</comment>
<comment type="similarity">
    <text evidence="1 8">Belongs to the glycosyl hydrolase 43 family.</text>
</comment>
<dbReference type="InterPro" id="IPR008979">
    <property type="entry name" value="Galactose-bd-like_sf"/>
</dbReference>
<dbReference type="GO" id="GO:0045493">
    <property type="term" value="P:xylan catabolic process"/>
    <property type="evidence" value="ECO:0007669"/>
    <property type="project" value="UniProtKB-KW"/>
</dbReference>
<gene>
    <name evidence="10" type="ORF">EKH83_16750</name>
</gene>
<dbReference type="Gene3D" id="2.60.120.260">
    <property type="entry name" value="Galactose-binding domain-like"/>
    <property type="match status" value="1"/>
</dbReference>
<dbReference type="InterPro" id="IPR006710">
    <property type="entry name" value="Glyco_hydro_43"/>
</dbReference>
<proteinExistence type="inferred from homology"/>
<dbReference type="EMBL" id="RXOC01000012">
    <property type="protein sequence ID" value="RXF68183.1"/>
    <property type="molecule type" value="Genomic_DNA"/>
</dbReference>
<feature type="domain" description="CBM6" evidence="9">
    <location>
        <begin position="336"/>
        <end position="465"/>
    </location>
</feature>
<dbReference type="PROSITE" id="PS51175">
    <property type="entry name" value="CBM6"/>
    <property type="match status" value="1"/>
</dbReference>
<evidence type="ECO:0000256" key="6">
    <source>
        <dbReference type="ARBA" id="ARBA00023295"/>
    </source>
</evidence>
<dbReference type="PANTHER" id="PTHR43772:SF2">
    <property type="entry name" value="PUTATIVE (AFU_ORTHOLOGUE AFUA_2G04480)-RELATED"/>
    <property type="match status" value="1"/>
</dbReference>
<evidence type="ECO:0000256" key="7">
    <source>
        <dbReference type="PIRSR" id="PIRSR606710-2"/>
    </source>
</evidence>
<dbReference type="CDD" id="cd18618">
    <property type="entry name" value="GH43_Xsa43E-like"/>
    <property type="match status" value="1"/>
</dbReference>
<evidence type="ECO:0000256" key="2">
    <source>
        <dbReference type="ARBA" id="ARBA00022651"/>
    </source>
</evidence>
<dbReference type="SUPFAM" id="SSF49785">
    <property type="entry name" value="Galactose-binding domain-like"/>
    <property type="match status" value="1"/>
</dbReference>
<dbReference type="AlphaFoldDB" id="A0A4Q0M5T9"/>
<sequence length="466" mass="51777">MRLTKIIACIFTVISGNSTLKAQNPVIQTHYTPDPAPMVYKDKVYVYTGDDIPGYDFYYMTKWRVFSSSDMVNWTDHGSPISLESFSWARDRAWAAQCIERNGKFYWYICAQTVQNNMALGVAVADSPIGPFKDALGKPLVTTGSWSNIDPTVFIDDDGQAYLYWGNGSLYYVKLNEDMISWTGDIVEVPQSAESFGGVRQKRSPDSKENPQVKDVYVEGPWFYKRAGKYYQMFAGMSKGGESLSYAISDSPTGPWKYQGKIMSEQPTNSFTNHGGIIDFKGNSYLFYHTGLLPGGGSYGRATSIEAFKYNADGTIPLISMTKDGVGAVGLPDAYKRIEAETIAWAEKCKTTQSDKGNIFVSEIRTGGHIKVRSVNFGLTSPKTFTASLASGLDGGVLDVHIDSLKGAKIASINVPRTGGWQSWKTFSQKVNENITGVHDLYFVFKGQNITAGRELFNFDYWQFIH</sequence>
<reference evidence="10 11" key="1">
    <citation type="submission" date="2018-12" db="EMBL/GenBank/DDBJ databases">
        <title>The Draft Genome Sequence of the Soil Bacterium Pedobacter tournemirensis R1.</title>
        <authorList>
            <person name="He J."/>
        </authorList>
    </citation>
    <scope>NUCLEOTIDE SEQUENCE [LARGE SCALE GENOMIC DNA]</scope>
    <source>
        <strain evidence="10 11">R1</strain>
    </source>
</reference>
<feature type="site" description="Important for catalytic activity, responsible for pKa modulation of the active site Glu and correct orientation of both the proton donor and substrate" evidence="7">
    <location>
        <position position="150"/>
    </location>
</feature>
<name>A0A4Q0M5T9_9SPHI</name>
<dbReference type="Gene3D" id="2.115.10.20">
    <property type="entry name" value="Glycosyl hydrolase domain, family 43"/>
    <property type="match status" value="1"/>
</dbReference>
<dbReference type="RefSeq" id="WP_128770612.1">
    <property type="nucleotide sequence ID" value="NZ_RXOC01000012.1"/>
</dbReference>
<dbReference type="InterPro" id="IPR052176">
    <property type="entry name" value="Glycosyl_Hydrlase_43_Enz"/>
</dbReference>
<organism evidence="10 11">
    <name type="scientific">Arcticibacter tournemirensis</name>
    <dbReference type="NCBI Taxonomy" id="699437"/>
    <lineage>
        <taxon>Bacteria</taxon>
        <taxon>Pseudomonadati</taxon>
        <taxon>Bacteroidota</taxon>
        <taxon>Sphingobacteriia</taxon>
        <taxon>Sphingobacteriales</taxon>
        <taxon>Sphingobacteriaceae</taxon>
        <taxon>Arcticibacter</taxon>
    </lineage>
</organism>
<accession>A0A4Q0M5T9</accession>
<dbReference type="Pfam" id="PF04616">
    <property type="entry name" value="Glyco_hydro_43"/>
    <property type="match status" value="1"/>
</dbReference>
<dbReference type="PANTHER" id="PTHR43772">
    <property type="entry name" value="ENDO-1,4-BETA-XYLANASE"/>
    <property type="match status" value="1"/>
</dbReference>
<keyword evidence="2" id="KW-0624">Polysaccharide degradation</keyword>
<keyword evidence="3" id="KW-0732">Signal</keyword>
<evidence type="ECO:0000256" key="3">
    <source>
        <dbReference type="ARBA" id="ARBA00022729"/>
    </source>
</evidence>
<keyword evidence="2" id="KW-0858">Xylan degradation</keyword>
<dbReference type="InterPro" id="IPR023296">
    <property type="entry name" value="Glyco_hydro_beta-prop_sf"/>
</dbReference>
<dbReference type="GO" id="GO:0004553">
    <property type="term" value="F:hydrolase activity, hydrolyzing O-glycosyl compounds"/>
    <property type="evidence" value="ECO:0007669"/>
    <property type="project" value="InterPro"/>
</dbReference>
<protein>
    <submittedName>
        <fullName evidence="10">Carbohydrate-binding protein</fullName>
    </submittedName>
</protein>